<proteinExistence type="predicted"/>
<accession>A0ABT1M4T8</accession>
<feature type="signal peptide" evidence="2">
    <location>
        <begin position="1"/>
        <end position="21"/>
    </location>
</feature>
<feature type="compositionally biased region" description="Low complexity" evidence="1">
    <location>
        <begin position="101"/>
        <end position="120"/>
    </location>
</feature>
<feature type="chain" id="PRO_5046900354" description="Intersectin-EH binding protein Ibp1" evidence="2">
    <location>
        <begin position="22"/>
        <end position="120"/>
    </location>
</feature>
<organism evidence="3 4">
    <name type="scientific">Mycolicibacterium arenosum</name>
    <dbReference type="NCBI Taxonomy" id="2952157"/>
    <lineage>
        <taxon>Bacteria</taxon>
        <taxon>Bacillati</taxon>
        <taxon>Actinomycetota</taxon>
        <taxon>Actinomycetes</taxon>
        <taxon>Mycobacteriales</taxon>
        <taxon>Mycobacteriaceae</taxon>
        <taxon>Mycolicibacterium</taxon>
    </lineage>
</organism>
<name>A0ABT1M4T8_9MYCO</name>
<feature type="region of interest" description="Disordered" evidence="1">
    <location>
        <begin position="78"/>
        <end position="120"/>
    </location>
</feature>
<keyword evidence="2" id="KW-0732">Signal</keyword>
<evidence type="ECO:0000313" key="3">
    <source>
        <dbReference type="EMBL" id="MCP9273817.1"/>
    </source>
</evidence>
<evidence type="ECO:0000313" key="4">
    <source>
        <dbReference type="Proteomes" id="UP001651690"/>
    </source>
</evidence>
<protein>
    <recommendedName>
        <fullName evidence="5">Intersectin-EH binding protein Ibp1</fullName>
    </recommendedName>
</protein>
<comment type="caution">
    <text evidence="3">The sequence shown here is derived from an EMBL/GenBank/DDBJ whole genome shotgun (WGS) entry which is preliminary data.</text>
</comment>
<evidence type="ECO:0000256" key="2">
    <source>
        <dbReference type="SAM" id="SignalP"/>
    </source>
</evidence>
<reference evidence="3 4" key="1">
    <citation type="submission" date="2022-06" db="EMBL/GenBank/DDBJ databases">
        <title>Mycolicibacterium sp. CAU 1645 isolated from seawater.</title>
        <authorList>
            <person name="Kim W."/>
        </authorList>
    </citation>
    <scope>NUCLEOTIDE SEQUENCE [LARGE SCALE GENOMIC DNA]</scope>
    <source>
        <strain evidence="3 4">CAU 1645</strain>
    </source>
</reference>
<dbReference type="EMBL" id="JANDBD010000006">
    <property type="protein sequence ID" value="MCP9273817.1"/>
    <property type="molecule type" value="Genomic_DNA"/>
</dbReference>
<sequence>MNRTNIVLAAALLGTAAMANAAPAYAWPKADEPNCMVAPYMSDCTGQPFGTPTSPSDPSCAMDPADAVCAGGPFSAPTTPPLIGSGQPGSINADGLPVGAPPIATTITPPGGIPGMPGTA</sequence>
<dbReference type="Proteomes" id="UP001651690">
    <property type="component" value="Unassembled WGS sequence"/>
</dbReference>
<evidence type="ECO:0000256" key="1">
    <source>
        <dbReference type="SAM" id="MobiDB-lite"/>
    </source>
</evidence>
<dbReference type="RefSeq" id="WP_255061125.1">
    <property type="nucleotide sequence ID" value="NZ_JANDBD010000006.1"/>
</dbReference>
<evidence type="ECO:0008006" key="5">
    <source>
        <dbReference type="Google" id="ProtNLM"/>
    </source>
</evidence>
<keyword evidence="4" id="KW-1185">Reference proteome</keyword>
<gene>
    <name evidence="3" type="ORF">NM203_16635</name>
</gene>